<organism evidence="2 3">
    <name type="scientific">Phocaeicola faecium</name>
    <dbReference type="NCBI Taxonomy" id="2762213"/>
    <lineage>
        <taxon>Bacteria</taxon>
        <taxon>Pseudomonadati</taxon>
        <taxon>Bacteroidota</taxon>
        <taxon>Bacteroidia</taxon>
        <taxon>Bacteroidales</taxon>
        <taxon>Bacteroidaceae</taxon>
        <taxon>Phocaeicola</taxon>
    </lineage>
</organism>
<keyword evidence="1" id="KW-0732">Signal</keyword>
<dbReference type="RefSeq" id="WP_191710466.1">
    <property type="nucleotide sequence ID" value="NZ_JACSPQ010000011.1"/>
</dbReference>
<dbReference type="InterPro" id="IPR013783">
    <property type="entry name" value="Ig-like_fold"/>
</dbReference>
<proteinExistence type="predicted"/>
<dbReference type="Pfam" id="PF07610">
    <property type="entry name" value="DUF1573"/>
    <property type="match status" value="1"/>
</dbReference>
<feature type="signal peptide" evidence="1">
    <location>
        <begin position="1"/>
        <end position="22"/>
    </location>
</feature>
<evidence type="ECO:0000313" key="3">
    <source>
        <dbReference type="Proteomes" id="UP000616346"/>
    </source>
</evidence>
<dbReference type="Gene3D" id="2.60.40.10">
    <property type="entry name" value="Immunoglobulins"/>
    <property type="match status" value="1"/>
</dbReference>
<comment type="caution">
    <text evidence="2">The sequence shown here is derived from an EMBL/GenBank/DDBJ whole genome shotgun (WGS) entry which is preliminary data.</text>
</comment>
<dbReference type="InterPro" id="IPR011467">
    <property type="entry name" value="DUF1573"/>
</dbReference>
<dbReference type="PANTHER" id="PTHR37833:SF1">
    <property type="entry name" value="SIGNAL PEPTIDE PROTEIN"/>
    <property type="match status" value="1"/>
</dbReference>
<dbReference type="EMBL" id="JACSPQ010000011">
    <property type="protein sequence ID" value="MBD8002624.1"/>
    <property type="molecule type" value="Genomic_DNA"/>
</dbReference>
<evidence type="ECO:0000313" key="2">
    <source>
        <dbReference type="EMBL" id="MBD8002624.1"/>
    </source>
</evidence>
<dbReference type="PANTHER" id="PTHR37833">
    <property type="entry name" value="LIPOPROTEIN-RELATED"/>
    <property type="match status" value="1"/>
</dbReference>
<protein>
    <submittedName>
        <fullName evidence="2">DUF1573 domain-containing protein</fullName>
    </submittedName>
</protein>
<reference evidence="2 3" key="1">
    <citation type="submission" date="2020-08" db="EMBL/GenBank/DDBJ databases">
        <title>A Genomic Blueprint of the Chicken Gut Microbiome.</title>
        <authorList>
            <person name="Gilroy R."/>
            <person name="Ravi A."/>
            <person name="Getino M."/>
            <person name="Pursley I."/>
            <person name="Horton D.L."/>
            <person name="Alikhan N.-F."/>
            <person name="Baker D."/>
            <person name="Gharbi K."/>
            <person name="Hall N."/>
            <person name="Watson M."/>
            <person name="Adriaenssens E.M."/>
            <person name="Foster-Nyarko E."/>
            <person name="Jarju S."/>
            <person name="Secka A."/>
            <person name="Antonio M."/>
            <person name="Oren A."/>
            <person name="Chaudhuri R."/>
            <person name="La Ragione R.M."/>
            <person name="Hildebrand F."/>
            <person name="Pallen M.J."/>
        </authorList>
    </citation>
    <scope>NUCLEOTIDE SEQUENCE [LARGE SCALE GENOMIC DNA]</scope>
    <source>
        <strain evidence="2 3">Sa1YUN3</strain>
    </source>
</reference>
<feature type="chain" id="PRO_5046619463" evidence="1">
    <location>
        <begin position="23"/>
        <end position="275"/>
    </location>
</feature>
<keyword evidence="3" id="KW-1185">Reference proteome</keyword>
<accession>A0ABR8VCX3</accession>
<evidence type="ECO:0000256" key="1">
    <source>
        <dbReference type="SAM" id="SignalP"/>
    </source>
</evidence>
<sequence>MKIIACILIFTVFAAGGLKAQAQDVRFRSRAEIDSLLNPPLLQNAETILRFDETVQSVGTLTEDDEPVVRKFVCTNMGSQAVELVRVQTTCSCMTAGYAKGVIPSGGQREITLTYFPKNHPGTVDSNAFVYLSLSPETPVARLTLIGNVIPGADEWGRYPYFMGKLRLKQKQLTLEVEESEVVTGRILCANSGEKPLRLSALMIPEFADFHTEPEVIHPGSEADLVISIRKSMLPANRKASLTFSVVVEGVDGRPSDRTLKITVKTVSSDNLNKE</sequence>
<gene>
    <name evidence="2" type="ORF">H9626_10445</name>
</gene>
<name>A0ABR8VCX3_9BACT</name>
<dbReference type="Proteomes" id="UP000616346">
    <property type="component" value="Unassembled WGS sequence"/>
</dbReference>